<feature type="region of interest" description="Disordered" evidence="6">
    <location>
        <begin position="393"/>
        <end position="412"/>
    </location>
</feature>
<dbReference type="PANTHER" id="PTHR43292">
    <property type="entry name" value="ACYL-COA DEHYDROGENASE"/>
    <property type="match status" value="1"/>
</dbReference>
<evidence type="ECO:0000256" key="6">
    <source>
        <dbReference type="SAM" id="MobiDB-lite"/>
    </source>
</evidence>
<keyword evidence="5" id="KW-0560">Oxidoreductase</keyword>
<dbReference type="InterPro" id="IPR037069">
    <property type="entry name" value="AcylCoA_DH/ox_N_sf"/>
</dbReference>
<dbReference type="Pfam" id="PF02771">
    <property type="entry name" value="Acyl-CoA_dh_N"/>
    <property type="match status" value="1"/>
</dbReference>
<feature type="domain" description="Acyl-CoA dehydrogenase/oxidase N-terminal" evidence="9">
    <location>
        <begin position="6"/>
        <end position="125"/>
    </location>
</feature>
<reference evidence="10 11" key="1">
    <citation type="submission" date="2018-05" db="EMBL/GenBank/DDBJ databases">
        <title>Genomic Encyclopedia of Type Strains, Phase IV (KMG-V): Genome sequencing to study the core and pangenomes of soil and plant-associated prokaryotes.</title>
        <authorList>
            <person name="Whitman W."/>
        </authorList>
    </citation>
    <scope>NUCLEOTIDE SEQUENCE [LARGE SCALE GENOMIC DNA]</scope>
    <source>
        <strain evidence="10 11">SCZa-39</strain>
    </source>
</reference>
<evidence type="ECO:0000259" key="9">
    <source>
        <dbReference type="Pfam" id="PF02771"/>
    </source>
</evidence>
<dbReference type="InterPro" id="IPR006091">
    <property type="entry name" value="Acyl-CoA_Oxase/DH_mid-dom"/>
</dbReference>
<dbReference type="SUPFAM" id="SSF47203">
    <property type="entry name" value="Acyl-CoA dehydrogenase C-terminal domain-like"/>
    <property type="match status" value="1"/>
</dbReference>
<evidence type="ECO:0000313" key="10">
    <source>
        <dbReference type="EMBL" id="PVX81172.1"/>
    </source>
</evidence>
<accession>A0ABX5KP61</accession>
<dbReference type="Pfam" id="PF00441">
    <property type="entry name" value="Acyl-CoA_dh_1"/>
    <property type="match status" value="1"/>
</dbReference>
<dbReference type="PANTHER" id="PTHR43292:SF4">
    <property type="entry name" value="ACYL-COA DEHYDROGENASE FADE34"/>
    <property type="match status" value="1"/>
</dbReference>
<dbReference type="Proteomes" id="UP000245712">
    <property type="component" value="Unassembled WGS sequence"/>
</dbReference>
<gene>
    <name evidence="10" type="ORF">C7402_11174</name>
</gene>
<protein>
    <submittedName>
        <fullName evidence="10">Alkylation response protein AidB-like acyl-CoA dehydrogenase</fullName>
    </submittedName>
</protein>
<feature type="domain" description="Acyl-CoA dehydrogenase/oxidase C-terminal" evidence="7">
    <location>
        <begin position="239"/>
        <end position="392"/>
    </location>
</feature>
<evidence type="ECO:0000313" key="11">
    <source>
        <dbReference type="Proteomes" id="UP000245712"/>
    </source>
</evidence>
<dbReference type="Gene3D" id="2.40.110.10">
    <property type="entry name" value="Butyryl-CoA Dehydrogenase, subunit A, domain 2"/>
    <property type="match status" value="1"/>
</dbReference>
<evidence type="ECO:0000256" key="4">
    <source>
        <dbReference type="ARBA" id="ARBA00022827"/>
    </source>
</evidence>
<proteinExistence type="inferred from homology"/>
<evidence type="ECO:0000259" key="7">
    <source>
        <dbReference type="Pfam" id="PF00441"/>
    </source>
</evidence>
<dbReference type="Pfam" id="PF02770">
    <property type="entry name" value="Acyl-CoA_dh_M"/>
    <property type="match status" value="1"/>
</dbReference>
<comment type="similarity">
    <text evidence="2">Belongs to the acyl-CoA dehydrogenase family.</text>
</comment>
<sequence length="412" mass="45045">MDFHDTHEEAAFREACRAWLAANAPRKSRPDEVFGRGLDAAQRMEAARAWQARKAEAGYGAITWPQALGGRGGTPMQEVIYRQEEGHFNVPVGYFNVSLGMVIPSLFVHASEAVRAEHVEAALHGRTLWCQLLSEPGAGSDLGMVRTRAERCTDGREGWLLNGQKVWTTLAQFAQFGMVLARTDADLPKFEGLTSFYLDMKTPGVEVRPIRQASGEAEFNEVFFNDVFIPDSQRVGAVGAGWKVTLTALMNERLSIGGVMPPALWRTAARQMQQAGFGAARALADGRMRERLADLYLNAHGLWLLQCRGLTALGKGREPGPELSVAKIVAARTLQDFAYLAIDLQGAQGVLAASERGDEWELVERLWFGAAGMRIAGGTDEIVKNNVGERVLGLPPEPRTDKGVPFSQLARA</sequence>
<dbReference type="InterPro" id="IPR046373">
    <property type="entry name" value="Acyl-CoA_Oxase/DH_mid-dom_sf"/>
</dbReference>
<dbReference type="EMBL" id="QEOB01000011">
    <property type="protein sequence ID" value="PVX81172.1"/>
    <property type="molecule type" value="Genomic_DNA"/>
</dbReference>
<evidence type="ECO:0000256" key="1">
    <source>
        <dbReference type="ARBA" id="ARBA00001974"/>
    </source>
</evidence>
<evidence type="ECO:0000256" key="5">
    <source>
        <dbReference type="ARBA" id="ARBA00023002"/>
    </source>
</evidence>
<keyword evidence="4" id="KW-0274">FAD</keyword>
<comment type="caution">
    <text evidence="10">The sequence shown here is derived from an EMBL/GenBank/DDBJ whole genome shotgun (WGS) entry which is preliminary data.</text>
</comment>
<dbReference type="RefSeq" id="WP_116612242.1">
    <property type="nucleotide sequence ID" value="NZ_QEOB01000011.1"/>
</dbReference>
<name>A0ABX5KP61_9BURK</name>
<feature type="domain" description="Acyl-CoA oxidase/dehydrogenase middle" evidence="8">
    <location>
        <begin position="130"/>
        <end position="227"/>
    </location>
</feature>
<dbReference type="Gene3D" id="1.20.140.10">
    <property type="entry name" value="Butyryl-CoA Dehydrogenase, subunit A, domain 3"/>
    <property type="match status" value="1"/>
</dbReference>
<evidence type="ECO:0000259" key="8">
    <source>
        <dbReference type="Pfam" id="PF02770"/>
    </source>
</evidence>
<dbReference type="InterPro" id="IPR013786">
    <property type="entry name" value="AcylCoA_DH/ox_N"/>
</dbReference>
<dbReference type="Gene3D" id="1.10.540.10">
    <property type="entry name" value="Acyl-CoA dehydrogenase/oxidase, N-terminal domain"/>
    <property type="match status" value="1"/>
</dbReference>
<evidence type="ECO:0000256" key="3">
    <source>
        <dbReference type="ARBA" id="ARBA00022630"/>
    </source>
</evidence>
<dbReference type="InterPro" id="IPR036250">
    <property type="entry name" value="AcylCo_DH-like_C"/>
</dbReference>
<dbReference type="InterPro" id="IPR009075">
    <property type="entry name" value="AcylCo_DH/oxidase_C"/>
</dbReference>
<comment type="cofactor">
    <cofactor evidence="1">
        <name>FAD</name>
        <dbReference type="ChEBI" id="CHEBI:57692"/>
    </cofactor>
</comment>
<evidence type="ECO:0000256" key="2">
    <source>
        <dbReference type="ARBA" id="ARBA00009347"/>
    </source>
</evidence>
<keyword evidence="11" id="KW-1185">Reference proteome</keyword>
<keyword evidence="3" id="KW-0285">Flavoprotein</keyword>
<dbReference type="InterPro" id="IPR052161">
    <property type="entry name" value="Mycobact_Acyl-CoA_DH"/>
</dbReference>
<dbReference type="InterPro" id="IPR009100">
    <property type="entry name" value="AcylCoA_DH/oxidase_NM_dom_sf"/>
</dbReference>
<organism evidence="10 11">
    <name type="scientific">Paraburkholderia unamae</name>
    <dbReference type="NCBI Taxonomy" id="219649"/>
    <lineage>
        <taxon>Bacteria</taxon>
        <taxon>Pseudomonadati</taxon>
        <taxon>Pseudomonadota</taxon>
        <taxon>Betaproteobacteria</taxon>
        <taxon>Burkholderiales</taxon>
        <taxon>Burkholderiaceae</taxon>
        <taxon>Paraburkholderia</taxon>
    </lineage>
</organism>
<dbReference type="SUPFAM" id="SSF56645">
    <property type="entry name" value="Acyl-CoA dehydrogenase NM domain-like"/>
    <property type="match status" value="1"/>
</dbReference>